<dbReference type="InterPro" id="IPR051398">
    <property type="entry name" value="Polysacch_Deacetylase"/>
</dbReference>
<dbReference type="PANTHER" id="PTHR34216">
    <property type="match status" value="1"/>
</dbReference>
<dbReference type="Pfam" id="PF01522">
    <property type="entry name" value="Polysacc_deac_1"/>
    <property type="match status" value="1"/>
</dbReference>
<dbReference type="GO" id="GO:0016810">
    <property type="term" value="F:hydrolase activity, acting on carbon-nitrogen (but not peptide) bonds"/>
    <property type="evidence" value="ECO:0007669"/>
    <property type="project" value="InterPro"/>
</dbReference>
<dbReference type="SUPFAM" id="SSF88713">
    <property type="entry name" value="Glycoside hydrolase/deacetylase"/>
    <property type="match status" value="1"/>
</dbReference>
<dbReference type="GO" id="GO:0005975">
    <property type="term" value="P:carbohydrate metabolic process"/>
    <property type="evidence" value="ECO:0007669"/>
    <property type="project" value="InterPro"/>
</dbReference>
<dbReference type="InterPro" id="IPR002509">
    <property type="entry name" value="NODB_dom"/>
</dbReference>
<feature type="chain" id="PRO_5021223495" evidence="3">
    <location>
        <begin position="28"/>
        <end position="350"/>
    </location>
</feature>
<organism evidence="5 6">
    <name type="scientific">Natronospirillum operosum</name>
    <dbReference type="NCBI Taxonomy" id="2759953"/>
    <lineage>
        <taxon>Bacteria</taxon>
        <taxon>Pseudomonadati</taxon>
        <taxon>Pseudomonadota</taxon>
        <taxon>Gammaproteobacteria</taxon>
        <taxon>Oceanospirillales</taxon>
        <taxon>Natronospirillaceae</taxon>
        <taxon>Natronospirillum</taxon>
    </lineage>
</organism>
<evidence type="ECO:0000313" key="5">
    <source>
        <dbReference type="EMBL" id="TGG94997.1"/>
    </source>
</evidence>
<dbReference type="GO" id="GO:0005576">
    <property type="term" value="C:extracellular region"/>
    <property type="evidence" value="ECO:0007669"/>
    <property type="project" value="UniProtKB-SubCell"/>
</dbReference>
<name>A0A4Z0WGB1_9GAMM</name>
<evidence type="ECO:0000259" key="4">
    <source>
        <dbReference type="PROSITE" id="PS51677"/>
    </source>
</evidence>
<comment type="caution">
    <text evidence="5">The sequence shown here is derived from an EMBL/GenBank/DDBJ whole genome shotgun (WGS) entry which is preliminary data.</text>
</comment>
<accession>A0A4Z0WGB1</accession>
<evidence type="ECO:0000256" key="1">
    <source>
        <dbReference type="ARBA" id="ARBA00004613"/>
    </source>
</evidence>
<dbReference type="RefSeq" id="WP_135480295.1">
    <property type="nucleotide sequence ID" value="NZ_SRMF01000001.1"/>
</dbReference>
<sequence length="350" mass="39862">MTISCARNLARMLVLLTLSALSFSALASSSLNVLMYHHVADDTPPATSTRVDDFRAHLEYLDEHHEVVDLVWALEQIQAGEPIPDNAVALTFDDTYINVYDTAWPMLQEYDFPFTIFVATQPVDQGSRIVIQWDQLREMHDAGVRLLNHSHAHEYMVRHDAYDDAWREAVINTVETAQRRLTEELGEAPPKIFAYPYGEYNDRLRDIMDDLGYISMGQHSGGIAEFSDWQALPRFAAGGTAANLDTLRVKLQSRPLPVEYPLPDQVTNDRRPVLEARLLDNDDVRWDALNCFTGAGRPIPFEIEDGVLRVQNDEDFRDGRNRYNCTAPARSGGFYWLSRQWVINQGPADY</sequence>
<gene>
    <name evidence="5" type="ORF">E4656_00775</name>
</gene>
<dbReference type="EMBL" id="SRMF01000001">
    <property type="protein sequence ID" value="TGG94997.1"/>
    <property type="molecule type" value="Genomic_DNA"/>
</dbReference>
<dbReference type="OrthoDB" id="9814639at2"/>
<feature type="domain" description="NodB homology" evidence="4">
    <location>
        <begin position="86"/>
        <end position="350"/>
    </location>
</feature>
<dbReference type="PANTHER" id="PTHR34216:SF3">
    <property type="entry name" value="POLY-BETA-1,6-N-ACETYL-D-GLUCOSAMINE N-DEACETYLASE"/>
    <property type="match status" value="1"/>
</dbReference>
<reference evidence="5 6" key="1">
    <citation type="submission" date="2019-04" db="EMBL/GenBank/DDBJ databases">
        <title>Natronospirillum operosus gen. nov., sp. nov., a haloalkaliphilic satellite isolated from decaying biomass of laboratory culture of cyanobacterium Geitlerinema sp. and proposal of Natronospirillaceae fam. nov. and Saccharospirillaceae fam. nov.</title>
        <authorList>
            <person name="Kevbrin V."/>
            <person name="Boltyanskaya Y."/>
            <person name="Koziaeva V."/>
            <person name="Grouzdev D.S."/>
            <person name="Park M."/>
            <person name="Cho J."/>
        </authorList>
    </citation>
    <scope>NUCLEOTIDE SEQUENCE [LARGE SCALE GENOMIC DNA]</scope>
    <source>
        <strain evidence="5 6">G-116</strain>
    </source>
</reference>
<dbReference type="AlphaFoldDB" id="A0A4Z0WGB1"/>
<evidence type="ECO:0000256" key="2">
    <source>
        <dbReference type="ARBA" id="ARBA00022729"/>
    </source>
</evidence>
<dbReference type="PROSITE" id="PS51677">
    <property type="entry name" value="NODB"/>
    <property type="match status" value="1"/>
</dbReference>
<dbReference type="Gene3D" id="3.20.20.370">
    <property type="entry name" value="Glycoside hydrolase/deacetylase"/>
    <property type="match status" value="1"/>
</dbReference>
<proteinExistence type="predicted"/>
<evidence type="ECO:0000256" key="3">
    <source>
        <dbReference type="SAM" id="SignalP"/>
    </source>
</evidence>
<feature type="signal peptide" evidence="3">
    <location>
        <begin position="1"/>
        <end position="27"/>
    </location>
</feature>
<dbReference type="InterPro" id="IPR011330">
    <property type="entry name" value="Glyco_hydro/deAcase_b/a-brl"/>
</dbReference>
<keyword evidence="2 3" id="KW-0732">Signal</keyword>
<comment type="subcellular location">
    <subcellularLocation>
        <location evidence="1">Secreted</location>
    </subcellularLocation>
</comment>
<dbReference type="Proteomes" id="UP000297475">
    <property type="component" value="Unassembled WGS sequence"/>
</dbReference>
<dbReference type="CDD" id="cd10973">
    <property type="entry name" value="CE4_DAC_u4_5s"/>
    <property type="match status" value="1"/>
</dbReference>
<evidence type="ECO:0000313" key="6">
    <source>
        <dbReference type="Proteomes" id="UP000297475"/>
    </source>
</evidence>
<keyword evidence="6" id="KW-1185">Reference proteome</keyword>
<protein>
    <submittedName>
        <fullName evidence="5">Polysaccharide deacetylase</fullName>
    </submittedName>
</protein>